<keyword evidence="4" id="KW-1185">Reference proteome</keyword>
<accession>A0A1B7MG20</accession>
<evidence type="ECO:0000256" key="1">
    <source>
        <dbReference type="SAM" id="MobiDB-lite"/>
    </source>
</evidence>
<evidence type="ECO:0000256" key="2">
    <source>
        <dbReference type="SAM" id="SignalP"/>
    </source>
</evidence>
<dbReference type="EMBL" id="KV449354">
    <property type="protein sequence ID" value="OAX31543.1"/>
    <property type="molecule type" value="Genomic_DNA"/>
</dbReference>
<protein>
    <submittedName>
        <fullName evidence="3">Uncharacterized protein</fullName>
    </submittedName>
</protein>
<feature type="compositionally biased region" description="Polar residues" evidence="1">
    <location>
        <begin position="44"/>
        <end position="56"/>
    </location>
</feature>
<dbReference type="Proteomes" id="UP000092154">
    <property type="component" value="Unassembled WGS sequence"/>
</dbReference>
<proteinExistence type="predicted"/>
<dbReference type="AlphaFoldDB" id="A0A1B7MG20"/>
<sequence>VLISTPVFGLIWLWSIKHSAEVSWTMSGQPGKRGKSEEGGSSSTPATPLKSTFRRSPTVETVRGEMGHMRAVSLGYASGHGRAQADARRRALEVLREGVDRER</sequence>
<feature type="region of interest" description="Disordered" evidence="1">
    <location>
        <begin position="24"/>
        <end position="56"/>
    </location>
</feature>
<feature type="chain" id="PRO_5008597290" evidence="2">
    <location>
        <begin position="20"/>
        <end position="103"/>
    </location>
</feature>
<gene>
    <name evidence="3" type="ORF">K503DRAFT_777496</name>
</gene>
<name>A0A1B7MG20_9AGAM</name>
<dbReference type="OrthoDB" id="5589195at2759"/>
<dbReference type="InParanoid" id="A0A1B7MG20"/>
<feature type="signal peptide" evidence="2">
    <location>
        <begin position="1"/>
        <end position="19"/>
    </location>
</feature>
<keyword evidence="2" id="KW-0732">Signal</keyword>
<feature type="non-terminal residue" evidence="3">
    <location>
        <position position="1"/>
    </location>
</feature>
<organism evidence="3 4">
    <name type="scientific">Rhizopogon vinicolor AM-OR11-026</name>
    <dbReference type="NCBI Taxonomy" id="1314800"/>
    <lineage>
        <taxon>Eukaryota</taxon>
        <taxon>Fungi</taxon>
        <taxon>Dikarya</taxon>
        <taxon>Basidiomycota</taxon>
        <taxon>Agaricomycotina</taxon>
        <taxon>Agaricomycetes</taxon>
        <taxon>Agaricomycetidae</taxon>
        <taxon>Boletales</taxon>
        <taxon>Suillineae</taxon>
        <taxon>Rhizopogonaceae</taxon>
        <taxon>Rhizopogon</taxon>
    </lineage>
</organism>
<evidence type="ECO:0000313" key="3">
    <source>
        <dbReference type="EMBL" id="OAX31543.1"/>
    </source>
</evidence>
<evidence type="ECO:0000313" key="4">
    <source>
        <dbReference type="Proteomes" id="UP000092154"/>
    </source>
</evidence>
<reference evidence="3 4" key="1">
    <citation type="submission" date="2016-06" db="EMBL/GenBank/DDBJ databases">
        <title>Comparative genomics of the ectomycorrhizal sister species Rhizopogon vinicolor and Rhizopogon vesiculosus (Basidiomycota: Boletales) reveals a divergence of the mating type B locus.</title>
        <authorList>
            <consortium name="DOE Joint Genome Institute"/>
            <person name="Mujic A.B."/>
            <person name="Kuo A."/>
            <person name="Tritt A."/>
            <person name="Lipzen A."/>
            <person name="Chen C."/>
            <person name="Johnson J."/>
            <person name="Sharma A."/>
            <person name="Barry K."/>
            <person name="Grigoriev I.V."/>
            <person name="Spatafora J.W."/>
        </authorList>
    </citation>
    <scope>NUCLEOTIDE SEQUENCE [LARGE SCALE GENOMIC DNA]</scope>
    <source>
        <strain evidence="3 4">AM-OR11-026</strain>
    </source>
</reference>